<feature type="transmembrane region" description="Helical" evidence="7">
    <location>
        <begin position="171"/>
        <end position="189"/>
    </location>
</feature>
<keyword evidence="2" id="KW-0813">Transport</keyword>
<dbReference type="GO" id="GO:0042939">
    <property type="term" value="P:tripeptide transport"/>
    <property type="evidence" value="ECO:0007669"/>
    <property type="project" value="EnsemblFungi"/>
</dbReference>
<dbReference type="eggNOG" id="KOG2533">
    <property type="taxonomic scope" value="Eukaryota"/>
</dbReference>
<feature type="transmembrane region" description="Helical" evidence="7">
    <location>
        <begin position="439"/>
        <end position="456"/>
    </location>
</feature>
<organism evidence="8 9">
    <name type="scientific">Naumovozyma dairenensis (strain ATCC 10597 / BCRC 20456 / CBS 421 / NBRC 0211 / NRRL Y-12639)</name>
    <name type="common">Saccharomyces dairenensis</name>
    <dbReference type="NCBI Taxonomy" id="1071378"/>
    <lineage>
        <taxon>Eukaryota</taxon>
        <taxon>Fungi</taxon>
        <taxon>Dikarya</taxon>
        <taxon>Ascomycota</taxon>
        <taxon>Saccharomycotina</taxon>
        <taxon>Saccharomycetes</taxon>
        <taxon>Saccharomycetales</taxon>
        <taxon>Saccharomycetaceae</taxon>
        <taxon>Naumovozyma</taxon>
    </lineage>
</organism>
<dbReference type="CDD" id="cd17327">
    <property type="entry name" value="MFS_FEN2_like"/>
    <property type="match status" value="1"/>
</dbReference>
<feature type="transmembrane region" description="Helical" evidence="7">
    <location>
        <begin position="266"/>
        <end position="286"/>
    </location>
</feature>
<evidence type="ECO:0000256" key="3">
    <source>
        <dbReference type="ARBA" id="ARBA00022692"/>
    </source>
</evidence>
<evidence type="ECO:0000256" key="5">
    <source>
        <dbReference type="ARBA" id="ARBA00023136"/>
    </source>
</evidence>
<dbReference type="Proteomes" id="UP000000689">
    <property type="component" value="Chromosome 4"/>
</dbReference>
<evidence type="ECO:0000256" key="4">
    <source>
        <dbReference type="ARBA" id="ARBA00022989"/>
    </source>
</evidence>
<gene>
    <name evidence="8" type="primary">NDAI0D01750</name>
    <name evidence="8" type="ordered locus">NDAI_0D01750</name>
</gene>
<dbReference type="RefSeq" id="XP_003669732.1">
    <property type="nucleotide sequence ID" value="XM_003669684.1"/>
</dbReference>
<dbReference type="OrthoDB" id="6730379at2759"/>
<dbReference type="SUPFAM" id="SSF103473">
    <property type="entry name" value="MFS general substrate transporter"/>
    <property type="match status" value="1"/>
</dbReference>
<keyword evidence="4 7" id="KW-1133">Transmembrane helix</keyword>
<dbReference type="InterPro" id="IPR036259">
    <property type="entry name" value="MFS_trans_sf"/>
</dbReference>
<feature type="transmembrane region" description="Helical" evidence="7">
    <location>
        <begin position="500"/>
        <end position="521"/>
    </location>
</feature>
<keyword evidence="3 7" id="KW-0812">Transmembrane</keyword>
<dbReference type="FunFam" id="1.20.1250.20:FF:000064">
    <property type="entry name" value="MFS allantoate transporter"/>
    <property type="match status" value="1"/>
</dbReference>
<dbReference type="GO" id="GO:0005886">
    <property type="term" value="C:plasma membrane"/>
    <property type="evidence" value="ECO:0007669"/>
    <property type="project" value="EnsemblFungi"/>
</dbReference>
<dbReference type="FunFam" id="1.20.1250.20:FF:000245">
    <property type="entry name" value="MFS allantoate transporter"/>
    <property type="match status" value="1"/>
</dbReference>
<feature type="transmembrane region" description="Helical" evidence="7">
    <location>
        <begin position="195"/>
        <end position="219"/>
    </location>
</feature>
<dbReference type="EMBL" id="HE580270">
    <property type="protein sequence ID" value="CCD24489.1"/>
    <property type="molecule type" value="Genomic_DNA"/>
</dbReference>
<feature type="transmembrane region" description="Helical" evidence="7">
    <location>
        <begin position="468"/>
        <end position="488"/>
    </location>
</feature>
<feature type="transmembrane region" description="Helical" evidence="7">
    <location>
        <begin position="371"/>
        <end position="395"/>
    </location>
</feature>
<keyword evidence="5 7" id="KW-0472">Membrane</keyword>
<feature type="transmembrane region" description="Helical" evidence="7">
    <location>
        <begin position="231"/>
        <end position="254"/>
    </location>
</feature>
<comment type="similarity">
    <text evidence="6">Belongs to the major facilitator superfamily. Allantoate permease family.</text>
</comment>
<dbReference type="GO" id="GO:0015124">
    <property type="term" value="F:allantoate transmembrane transporter activity"/>
    <property type="evidence" value="ECO:0007669"/>
    <property type="project" value="EnsemblFungi"/>
</dbReference>
<dbReference type="AlphaFoldDB" id="G0W9M8"/>
<evidence type="ECO:0000256" key="7">
    <source>
        <dbReference type="SAM" id="Phobius"/>
    </source>
</evidence>
<feature type="transmembrane region" description="Helical" evidence="7">
    <location>
        <begin position="335"/>
        <end position="359"/>
    </location>
</feature>
<feature type="transmembrane region" description="Helical" evidence="7">
    <location>
        <begin position="407"/>
        <end position="427"/>
    </location>
</feature>
<dbReference type="InterPro" id="IPR011701">
    <property type="entry name" value="MFS"/>
</dbReference>
<dbReference type="PANTHER" id="PTHR43791:SF1">
    <property type="entry name" value="ALLANTOATE PERMEASE"/>
    <property type="match status" value="1"/>
</dbReference>
<dbReference type="GO" id="GO:0071916">
    <property type="term" value="F:dipeptide transmembrane transporter activity"/>
    <property type="evidence" value="ECO:0007669"/>
    <property type="project" value="EnsemblFungi"/>
</dbReference>
<sequence>MVTDNSSSELSNTKSHINITTQFNDVEKGETWITTTAVDGKEIENIPEPIVSTILSPNGQAVILSSEKDKVDKAMQLAMESREIDITTEEDIKLRWKIDLCMFPLMCLLYAVQFMDKTSTGSAAVMGLREDLGMHGDQYSWVGSAFYFGYLFMNLGPVQFIFQRSDKMAKLLALFVVIWGILLALHAVPSVNYPAFIALRVLLGCAESVVTPCFTIITAQYWKTEEQFTRVCIWFGMNGLGSIILSAIAYGVYVHEDSYSIKGWRLLFVITGILTIFVGGLIYFWIPDDPSKAKFLSKREKLMVVERIRSNQQGFGNQQIKQYQIIEALKDVRTWLYFLFTVSSNIPNGGISNFLSILLHSDFGYSTKDTFLISIPTGAVELIGCPLFGILAIYAANKRVPFWKYRLSWAIFAAILALIASCMLGFANGSKKARLAGAYLWYISPVSYICVISNISANSSGYTKKWTVSSITLVAYAASNLAGPQTFIASQAPQYHGAKVSMVVCYACMIIILSALLLINIRENKRRDKMAIEIRNEGGENELLENLEFSDITDFENPNFRYTL</sequence>
<dbReference type="NCBIfam" id="TIGR00893">
    <property type="entry name" value="2A0114"/>
    <property type="match status" value="1"/>
</dbReference>
<evidence type="ECO:0000313" key="8">
    <source>
        <dbReference type="EMBL" id="CCD24489.1"/>
    </source>
</evidence>
<accession>G0W9M8</accession>
<keyword evidence="9" id="KW-1185">Reference proteome</keyword>
<evidence type="ECO:0000256" key="6">
    <source>
        <dbReference type="ARBA" id="ARBA00037968"/>
    </source>
</evidence>
<dbReference type="PANTHER" id="PTHR43791">
    <property type="entry name" value="PERMEASE-RELATED"/>
    <property type="match status" value="1"/>
</dbReference>
<comment type="subcellular location">
    <subcellularLocation>
        <location evidence="1">Membrane</location>
        <topology evidence="1">Multi-pass membrane protein</topology>
    </subcellularLocation>
</comment>
<reference evidence="8 9" key="1">
    <citation type="journal article" date="2011" name="Proc. Natl. Acad. Sci. U.S.A.">
        <title>Evolutionary erosion of yeast sex chromosomes by mating-type switching accidents.</title>
        <authorList>
            <person name="Gordon J.L."/>
            <person name="Armisen D."/>
            <person name="Proux-Wera E."/>
            <person name="Oheigeartaigh S.S."/>
            <person name="Byrne K.P."/>
            <person name="Wolfe K.H."/>
        </authorList>
    </citation>
    <scope>NUCLEOTIDE SEQUENCE [LARGE SCALE GENOMIC DNA]</scope>
    <source>
        <strain evidence="9">ATCC 10597 / BCRC 20456 / CBS 421 / NBRC 0211 / NRRL Y-12639</strain>
    </source>
</reference>
<protein>
    <recommendedName>
        <fullName evidence="10">Major facilitator superfamily (MFS) profile domain-containing protein</fullName>
    </recommendedName>
</protein>
<evidence type="ECO:0000256" key="1">
    <source>
        <dbReference type="ARBA" id="ARBA00004141"/>
    </source>
</evidence>
<proteinExistence type="inferred from homology"/>
<dbReference type="Pfam" id="PF07690">
    <property type="entry name" value="MFS_1"/>
    <property type="match status" value="1"/>
</dbReference>
<dbReference type="KEGG" id="ndi:NDAI_0D01750"/>
<dbReference type="GeneID" id="11494993"/>
<evidence type="ECO:0000256" key="2">
    <source>
        <dbReference type="ARBA" id="ARBA00022448"/>
    </source>
</evidence>
<evidence type="ECO:0008006" key="10">
    <source>
        <dbReference type="Google" id="ProtNLM"/>
    </source>
</evidence>
<dbReference type="Gene3D" id="1.20.1250.20">
    <property type="entry name" value="MFS general substrate transporter like domains"/>
    <property type="match status" value="2"/>
</dbReference>
<feature type="transmembrane region" description="Helical" evidence="7">
    <location>
        <begin position="139"/>
        <end position="162"/>
    </location>
</feature>
<dbReference type="OMA" id="CMFPLMC"/>
<evidence type="ECO:0000313" key="9">
    <source>
        <dbReference type="Proteomes" id="UP000000689"/>
    </source>
</evidence>
<dbReference type="HOGENOM" id="CLU_001265_0_5_1"/>
<name>G0W9M8_NAUDC</name>